<evidence type="ECO:0000313" key="2">
    <source>
        <dbReference type="Proteomes" id="UP000507222"/>
    </source>
</evidence>
<reference evidence="1 2" key="1">
    <citation type="submission" date="2020-05" db="EMBL/GenBank/DDBJ databases">
        <authorList>
            <person name="Campoy J."/>
            <person name="Schneeberger K."/>
            <person name="Spophaly S."/>
        </authorList>
    </citation>
    <scope>NUCLEOTIDE SEQUENCE [LARGE SCALE GENOMIC DNA]</scope>
    <source>
        <strain evidence="1">PruArmRojPasFocal</strain>
    </source>
</reference>
<evidence type="ECO:0000313" key="1">
    <source>
        <dbReference type="EMBL" id="CAB4270958.1"/>
    </source>
</evidence>
<accession>A0A6J5U9K9</accession>
<organism evidence="1 2">
    <name type="scientific">Prunus armeniaca</name>
    <name type="common">Apricot</name>
    <name type="synonym">Armeniaca vulgaris</name>
    <dbReference type="NCBI Taxonomy" id="36596"/>
    <lineage>
        <taxon>Eukaryota</taxon>
        <taxon>Viridiplantae</taxon>
        <taxon>Streptophyta</taxon>
        <taxon>Embryophyta</taxon>
        <taxon>Tracheophyta</taxon>
        <taxon>Spermatophyta</taxon>
        <taxon>Magnoliopsida</taxon>
        <taxon>eudicotyledons</taxon>
        <taxon>Gunneridae</taxon>
        <taxon>Pentapetalae</taxon>
        <taxon>rosids</taxon>
        <taxon>fabids</taxon>
        <taxon>Rosales</taxon>
        <taxon>Rosaceae</taxon>
        <taxon>Amygdaloideae</taxon>
        <taxon>Amygdaleae</taxon>
        <taxon>Prunus</taxon>
    </lineage>
</organism>
<proteinExistence type="predicted"/>
<name>A0A6J5U9K9_PRUAR</name>
<sequence length="40" mass="4616">MEMKQQPRKIMVNLGLAFLFVLDIERTSPRQLQGLLMVLG</sequence>
<dbReference type="Proteomes" id="UP000507222">
    <property type="component" value="Unassembled WGS sequence"/>
</dbReference>
<gene>
    <name evidence="1" type="ORF">CURHAP_LOCUS17283</name>
</gene>
<dbReference type="AlphaFoldDB" id="A0A6J5U9K9"/>
<protein>
    <submittedName>
        <fullName evidence="1">Uncharacterized protein</fullName>
    </submittedName>
</protein>
<dbReference type="EMBL" id="CAEKDK010000002">
    <property type="protein sequence ID" value="CAB4270958.1"/>
    <property type="molecule type" value="Genomic_DNA"/>
</dbReference>